<keyword evidence="5" id="KW-0687">Ribonucleoprotein</keyword>
<dbReference type="InterPro" id="IPR012678">
    <property type="entry name" value="Ribosomal_uL23/eL15/eS24_sf"/>
</dbReference>
<reference evidence="8" key="1">
    <citation type="submission" date="2019-08" db="EMBL/GenBank/DDBJ databases">
        <title>The improved chromosome-level genome for the pearl oyster Pinctada fucata martensii using PacBio sequencing and Hi-C.</title>
        <authorList>
            <person name="Zheng Z."/>
        </authorList>
    </citation>
    <scope>NUCLEOTIDE SEQUENCE</scope>
    <source>
        <strain evidence="8">ZZ-2019</strain>
        <tissue evidence="8">Adductor muscle</tissue>
    </source>
</reference>
<comment type="caution">
    <text evidence="8">The sequence shown here is derived from an EMBL/GenBank/DDBJ whole genome shotgun (WGS) entry which is preliminary data.</text>
</comment>
<keyword evidence="9" id="KW-1185">Reference proteome</keyword>
<dbReference type="Pfam" id="PF00276">
    <property type="entry name" value="Ribosomal_L23"/>
    <property type="match status" value="1"/>
</dbReference>
<evidence type="ECO:0000256" key="2">
    <source>
        <dbReference type="ARBA" id="ARBA00006700"/>
    </source>
</evidence>
<dbReference type="AlphaFoldDB" id="A0AA88Y3I6"/>
<keyword evidence="4" id="KW-0496">Mitochondrion</keyword>
<organism evidence="8 9">
    <name type="scientific">Pinctada imbricata</name>
    <name type="common">Atlantic pearl-oyster</name>
    <name type="synonym">Pinctada martensii</name>
    <dbReference type="NCBI Taxonomy" id="66713"/>
    <lineage>
        <taxon>Eukaryota</taxon>
        <taxon>Metazoa</taxon>
        <taxon>Spiralia</taxon>
        <taxon>Lophotrochozoa</taxon>
        <taxon>Mollusca</taxon>
        <taxon>Bivalvia</taxon>
        <taxon>Autobranchia</taxon>
        <taxon>Pteriomorphia</taxon>
        <taxon>Pterioida</taxon>
        <taxon>Pterioidea</taxon>
        <taxon>Pteriidae</taxon>
        <taxon>Pinctada</taxon>
    </lineage>
</organism>
<dbReference type="GO" id="GO:0032543">
    <property type="term" value="P:mitochondrial translation"/>
    <property type="evidence" value="ECO:0007669"/>
    <property type="project" value="TreeGrafter"/>
</dbReference>
<dbReference type="InterPro" id="IPR013025">
    <property type="entry name" value="Ribosomal_uL23-like"/>
</dbReference>
<comment type="subcellular location">
    <subcellularLocation>
        <location evidence="1">Mitochondrion</location>
    </subcellularLocation>
</comment>
<evidence type="ECO:0000256" key="1">
    <source>
        <dbReference type="ARBA" id="ARBA00004173"/>
    </source>
</evidence>
<dbReference type="FunFam" id="3.30.70.330:FF:000284">
    <property type="entry name" value="39S ribosomal protein L23, mitochondrial"/>
    <property type="match status" value="1"/>
</dbReference>
<comment type="similarity">
    <text evidence="2">Belongs to the universal ribosomal protein uL23 family.</text>
</comment>
<dbReference type="GO" id="GO:0005762">
    <property type="term" value="C:mitochondrial large ribosomal subunit"/>
    <property type="evidence" value="ECO:0007669"/>
    <property type="project" value="TreeGrafter"/>
</dbReference>
<evidence type="ECO:0000313" key="9">
    <source>
        <dbReference type="Proteomes" id="UP001186944"/>
    </source>
</evidence>
<dbReference type="EMBL" id="VSWD01000007">
    <property type="protein sequence ID" value="KAK3097131.1"/>
    <property type="molecule type" value="Genomic_DNA"/>
</dbReference>
<accession>A0AA88Y3I6</accession>
<name>A0AA88Y3I6_PINIB</name>
<dbReference type="PANTHER" id="PTHR12059:SF5">
    <property type="entry name" value="LARGE RIBOSOMAL SUBUNIT PROTEIN UL23M"/>
    <property type="match status" value="1"/>
</dbReference>
<keyword evidence="3" id="KW-0689">Ribosomal protein</keyword>
<evidence type="ECO:0000256" key="6">
    <source>
        <dbReference type="ARBA" id="ARBA00039977"/>
    </source>
</evidence>
<dbReference type="SUPFAM" id="SSF54189">
    <property type="entry name" value="Ribosomal proteins S24e, L23 and L15e"/>
    <property type="match status" value="1"/>
</dbReference>
<evidence type="ECO:0000256" key="7">
    <source>
        <dbReference type="ARBA" id="ARBA00041375"/>
    </source>
</evidence>
<proteinExistence type="inferred from homology"/>
<dbReference type="Gene3D" id="3.30.70.330">
    <property type="match status" value="1"/>
</dbReference>
<evidence type="ECO:0000313" key="8">
    <source>
        <dbReference type="EMBL" id="KAK3097131.1"/>
    </source>
</evidence>
<sequence length="185" mass="22099">MRIPAYYMKNAFHKLDPKQFRPVLDKTPLWERPIPKYPVYKDGGPQTRVFLCHFWMKMLKPNRRQAKDVVNFEVHPQMSKFDIKQYLEKLYQVSVLHVSTKLAPGTPVEKEGAKGRKYYSHQRPDRRLAYVTLGRGQTFEFPDLFKDKEKLQHTADQNQSDEEATEKKRVAYKHFDKLSIPPWFR</sequence>
<dbReference type="InterPro" id="IPR012677">
    <property type="entry name" value="Nucleotide-bd_a/b_plait_sf"/>
</dbReference>
<protein>
    <recommendedName>
        <fullName evidence="6">Large ribosomal subunit protein uL23m</fullName>
    </recommendedName>
    <alternativeName>
        <fullName evidence="7">39S ribosomal protein L23, mitochondrial</fullName>
    </alternativeName>
</protein>
<dbReference type="GO" id="GO:0003735">
    <property type="term" value="F:structural constituent of ribosome"/>
    <property type="evidence" value="ECO:0007669"/>
    <property type="project" value="InterPro"/>
</dbReference>
<dbReference type="PANTHER" id="PTHR12059">
    <property type="entry name" value="RIBOSOMAL PROTEIN L23-RELATED"/>
    <property type="match status" value="1"/>
</dbReference>
<dbReference type="Proteomes" id="UP001186944">
    <property type="component" value="Unassembled WGS sequence"/>
</dbReference>
<evidence type="ECO:0000256" key="5">
    <source>
        <dbReference type="ARBA" id="ARBA00023274"/>
    </source>
</evidence>
<gene>
    <name evidence="8" type="ORF">FSP39_006653</name>
</gene>
<evidence type="ECO:0000256" key="4">
    <source>
        <dbReference type="ARBA" id="ARBA00023128"/>
    </source>
</evidence>
<evidence type="ECO:0000256" key="3">
    <source>
        <dbReference type="ARBA" id="ARBA00022980"/>
    </source>
</evidence>